<dbReference type="EMBL" id="MU006865">
    <property type="protein sequence ID" value="KAF2634120.1"/>
    <property type="molecule type" value="Genomic_DNA"/>
</dbReference>
<organism evidence="2 3">
    <name type="scientific">Massarina eburnea CBS 473.64</name>
    <dbReference type="NCBI Taxonomy" id="1395130"/>
    <lineage>
        <taxon>Eukaryota</taxon>
        <taxon>Fungi</taxon>
        <taxon>Dikarya</taxon>
        <taxon>Ascomycota</taxon>
        <taxon>Pezizomycotina</taxon>
        <taxon>Dothideomycetes</taxon>
        <taxon>Pleosporomycetidae</taxon>
        <taxon>Pleosporales</taxon>
        <taxon>Massarineae</taxon>
        <taxon>Massarinaceae</taxon>
        <taxon>Massarina</taxon>
    </lineage>
</organism>
<reference evidence="2" key="1">
    <citation type="journal article" date="2020" name="Stud. Mycol.">
        <title>101 Dothideomycetes genomes: a test case for predicting lifestyles and emergence of pathogens.</title>
        <authorList>
            <person name="Haridas S."/>
            <person name="Albert R."/>
            <person name="Binder M."/>
            <person name="Bloem J."/>
            <person name="Labutti K."/>
            <person name="Salamov A."/>
            <person name="Andreopoulos B."/>
            <person name="Baker S."/>
            <person name="Barry K."/>
            <person name="Bills G."/>
            <person name="Bluhm B."/>
            <person name="Cannon C."/>
            <person name="Castanera R."/>
            <person name="Culley D."/>
            <person name="Daum C."/>
            <person name="Ezra D."/>
            <person name="Gonzalez J."/>
            <person name="Henrissat B."/>
            <person name="Kuo A."/>
            <person name="Liang C."/>
            <person name="Lipzen A."/>
            <person name="Lutzoni F."/>
            <person name="Magnuson J."/>
            <person name="Mondo S."/>
            <person name="Nolan M."/>
            <person name="Ohm R."/>
            <person name="Pangilinan J."/>
            <person name="Park H.-J."/>
            <person name="Ramirez L."/>
            <person name="Alfaro M."/>
            <person name="Sun H."/>
            <person name="Tritt A."/>
            <person name="Yoshinaga Y."/>
            <person name="Zwiers L.-H."/>
            <person name="Turgeon B."/>
            <person name="Goodwin S."/>
            <person name="Spatafora J."/>
            <person name="Crous P."/>
            <person name="Grigoriev I."/>
        </authorList>
    </citation>
    <scope>NUCLEOTIDE SEQUENCE</scope>
    <source>
        <strain evidence="2">CBS 473.64</strain>
    </source>
</reference>
<evidence type="ECO:0008006" key="4">
    <source>
        <dbReference type="Google" id="ProtNLM"/>
    </source>
</evidence>
<gene>
    <name evidence="2" type="ORF">P280DRAFT_543952</name>
</gene>
<evidence type="ECO:0000313" key="2">
    <source>
        <dbReference type="EMBL" id="KAF2634120.1"/>
    </source>
</evidence>
<evidence type="ECO:0000313" key="3">
    <source>
        <dbReference type="Proteomes" id="UP000799753"/>
    </source>
</evidence>
<accession>A0A6A6RFM5</accession>
<name>A0A6A6RFM5_9PLEO</name>
<dbReference type="AlphaFoldDB" id="A0A6A6RFM5"/>
<keyword evidence="1" id="KW-0732">Signal</keyword>
<dbReference type="Proteomes" id="UP000799753">
    <property type="component" value="Unassembled WGS sequence"/>
</dbReference>
<proteinExistence type="predicted"/>
<dbReference type="Gene3D" id="2.170.15.10">
    <property type="entry name" value="Proaerolysin, chain A, domain 3"/>
    <property type="match status" value="1"/>
</dbReference>
<protein>
    <recommendedName>
        <fullName evidence="4">Jacalin-type lectin domain-containing protein</fullName>
    </recommendedName>
</protein>
<dbReference type="SUPFAM" id="SSF56973">
    <property type="entry name" value="Aerolisin/ETX pore-forming domain"/>
    <property type="match status" value="1"/>
</dbReference>
<keyword evidence="3" id="KW-1185">Reference proteome</keyword>
<dbReference type="OrthoDB" id="3758675at2759"/>
<sequence>MKLLATLLATSAALIASVAAIGDCDNGPFAGLQAVGDKHDASDSDIPICETQWKRGRVVKGVEVWGSKDRISGIQLTYTNDDKSNMIGARAGVYHQSLDWDPATVTVSRAVLWSDKDARQLGGLRIELSNDQNLEMKVDKISSVVFSPDVGSGILMGGWGRADDHITAWGWMFLEDKVSKISIGDFKWDQDQKQFAKSQAGIKSTVLTYDAHYTTTSNATTVGFDVPKSVTNSYSYSQSVSFTFGFGYQLEISAQVAGAGPKSTTSINFEVGTESTKTWSKSDNVGLTFKVSQPAVPGKTTMCVGFVEFGEFDMGYDAKVTILLKNGKKFEFRERGQRKQAFYGGARTACAEQQGDHSQEDAWTFVEKNNKQATKKQTRFISQSFEA</sequence>
<feature type="chain" id="PRO_5025516555" description="Jacalin-type lectin domain-containing protein" evidence="1">
    <location>
        <begin position="21"/>
        <end position="387"/>
    </location>
</feature>
<feature type="signal peptide" evidence="1">
    <location>
        <begin position="1"/>
        <end position="20"/>
    </location>
</feature>
<evidence type="ECO:0000256" key="1">
    <source>
        <dbReference type="SAM" id="SignalP"/>
    </source>
</evidence>